<proteinExistence type="predicted"/>
<comment type="caution">
    <text evidence="13">The sequence shown here is derived from an EMBL/GenBank/DDBJ whole genome shotgun (WGS) entry which is preliminary data.</text>
</comment>
<evidence type="ECO:0000256" key="1">
    <source>
        <dbReference type="ARBA" id="ARBA00004162"/>
    </source>
</evidence>
<comment type="subcellular location">
    <subcellularLocation>
        <location evidence="1">Cell membrane</location>
        <topology evidence="1">Single-pass membrane protein</topology>
    </subcellularLocation>
</comment>
<organism evidence="13 14">
    <name type="scientific">Vanilla planifolia</name>
    <name type="common">Vanilla</name>
    <dbReference type="NCBI Taxonomy" id="51239"/>
    <lineage>
        <taxon>Eukaryota</taxon>
        <taxon>Viridiplantae</taxon>
        <taxon>Streptophyta</taxon>
        <taxon>Embryophyta</taxon>
        <taxon>Tracheophyta</taxon>
        <taxon>Spermatophyta</taxon>
        <taxon>Magnoliopsida</taxon>
        <taxon>Liliopsida</taxon>
        <taxon>Asparagales</taxon>
        <taxon>Orchidaceae</taxon>
        <taxon>Vanilloideae</taxon>
        <taxon>Vanilleae</taxon>
        <taxon>Vanilla</taxon>
    </lineage>
</organism>
<dbReference type="InterPro" id="IPR000719">
    <property type="entry name" value="Prot_kinase_dom"/>
</dbReference>
<evidence type="ECO:0000313" key="13">
    <source>
        <dbReference type="EMBL" id="KAG0453704.1"/>
    </source>
</evidence>
<name>A0A835PL21_VANPL</name>
<evidence type="ECO:0000256" key="9">
    <source>
        <dbReference type="ARBA" id="ARBA00023136"/>
    </source>
</evidence>
<evidence type="ECO:0000256" key="4">
    <source>
        <dbReference type="ARBA" id="ARBA00022679"/>
    </source>
</evidence>
<sequence>MCYSIFLVIGTSQVSANTLEFKHRLSIAHGAAKGLDHLHSLSSPLVHMNFKTANVLVDEDFIAKVADAGLRILLYRVDGAAASQMTLDDPFLDPEVKEFGRFSVKSDVYSFGVFLIELVSGCEMKSEKSIRKWVQSCEDLNDTSALVDQRMSKSFTSEGMIDLLHLILRCLASPGERRPPMNHVVSEVEHIRDKEMSLTTIMGEGTTTVTLGSQLFK</sequence>
<dbReference type="GO" id="GO:0005886">
    <property type="term" value="C:plasma membrane"/>
    <property type="evidence" value="ECO:0007669"/>
    <property type="project" value="UniProtKB-SubCell"/>
</dbReference>
<keyword evidence="3" id="KW-0723">Serine/threonine-protein kinase</keyword>
<evidence type="ECO:0000256" key="6">
    <source>
        <dbReference type="ARBA" id="ARBA00022741"/>
    </source>
</evidence>
<comment type="catalytic activity">
    <reaction evidence="10">
        <text>L-threonyl-[protein] + ATP = O-phospho-L-threonyl-[protein] + ADP + H(+)</text>
        <dbReference type="Rhea" id="RHEA:46608"/>
        <dbReference type="Rhea" id="RHEA-COMP:11060"/>
        <dbReference type="Rhea" id="RHEA-COMP:11605"/>
        <dbReference type="ChEBI" id="CHEBI:15378"/>
        <dbReference type="ChEBI" id="CHEBI:30013"/>
        <dbReference type="ChEBI" id="CHEBI:30616"/>
        <dbReference type="ChEBI" id="CHEBI:61977"/>
        <dbReference type="ChEBI" id="CHEBI:456216"/>
        <dbReference type="EC" id="2.7.11.1"/>
    </reaction>
</comment>
<evidence type="ECO:0000259" key="12">
    <source>
        <dbReference type="PROSITE" id="PS50011"/>
    </source>
</evidence>
<feature type="domain" description="Protein kinase" evidence="12">
    <location>
        <begin position="1"/>
        <end position="191"/>
    </location>
</feature>
<evidence type="ECO:0000256" key="5">
    <source>
        <dbReference type="ARBA" id="ARBA00022692"/>
    </source>
</evidence>
<evidence type="ECO:0000256" key="8">
    <source>
        <dbReference type="ARBA" id="ARBA00022989"/>
    </source>
</evidence>
<dbReference type="SUPFAM" id="SSF56112">
    <property type="entry name" value="Protein kinase-like (PK-like)"/>
    <property type="match status" value="1"/>
</dbReference>
<keyword evidence="6" id="KW-0547">Nucleotide-binding</keyword>
<reference evidence="13 14" key="1">
    <citation type="journal article" date="2020" name="Nat. Food">
        <title>A phased Vanilla planifolia genome enables genetic improvement of flavour and production.</title>
        <authorList>
            <person name="Hasing T."/>
            <person name="Tang H."/>
            <person name="Brym M."/>
            <person name="Khazi F."/>
            <person name="Huang T."/>
            <person name="Chambers A.H."/>
        </authorList>
    </citation>
    <scope>NUCLEOTIDE SEQUENCE [LARGE SCALE GENOMIC DNA]</scope>
    <source>
        <tissue evidence="13">Leaf</tissue>
    </source>
</reference>
<dbReference type="Gene3D" id="1.10.510.10">
    <property type="entry name" value="Transferase(Phosphotransferase) domain 1"/>
    <property type="match status" value="1"/>
</dbReference>
<dbReference type="GO" id="GO:0004713">
    <property type="term" value="F:protein tyrosine kinase activity"/>
    <property type="evidence" value="ECO:0007669"/>
    <property type="project" value="InterPro"/>
</dbReference>
<dbReference type="PROSITE" id="PS50011">
    <property type="entry name" value="PROTEIN_KINASE_DOM"/>
    <property type="match status" value="1"/>
</dbReference>
<dbReference type="InterPro" id="IPR047117">
    <property type="entry name" value="PERK1-13-like"/>
</dbReference>
<dbReference type="PANTHER" id="PTHR47982:SF20">
    <property type="entry name" value="NON-SPECIFIC SERINE_THREONINE PROTEIN KINASE"/>
    <property type="match status" value="1"/>
</dbReference>
<dbReference type="GO" id="GO:0004674">
    <property type="term" value="F:protein serine/threonine kinase activity"/>
    <property type="evidence" value="ECO:0007669"/>
    <property type="project" value="UniProtKB-KW"/>
</dbReference>
<dbReference type="PANTHER" id="PTHR47982">
    <property type="entry name" value="PROLINE-RICH RECEPTOR-LIKE PROTEIN KINASE PERK4"/>
    <property type="match status" value="1"/>
</dbReference>
<keyword evidence="3" id="KW-0418">Kinase</keyword>
<dbReference type="InterPro" id="IPR001245">
    <property type="entry name" value="Ser-Thr/Tyr_kinase_cat_dom"/>
</dbReference>
<dbReference type="GO" id="GO:0005524">
    <property type="term" value="F:ATP binding"/>
    <property type="evidence" value="ECO:0007669"/>
    <property type="project" value="UniProtKB-KW"/>
</dbReference>
<evidence type="ECO:0000313" key="14">
    <source>
        <dbReference type="Proteomes" id="UP000639772"/>
    </source>
</evidence>
<keyword evidence="8" id="KW-1133">Transmembrane helix</keyword>
<dbReference type="InterPro" id="IPR020635">
    <property type="entry name" value="Tyr_kinase_cat_dom"/>
</dbReference>
<evidence type="ECO:0000256" key="2">
    <source>
        <dbReference type="ARBA" id="ARBA00012513"/>
    </source>
</evidence>
<dbReference type="Proteomes" id="UP000639772">
    <property type="component" value="Unassembled WGS sequence"/>
</dbReference>
<dbReference type="Pfam" id="PF07714">
    <property type="entry name" value="PK_Tyr_Ser-Thr"/>
    <property type="match status" value="1"/>
</dbReference>
<protein>
    <recommendedName>
        <fullName evidence="2">non-specific serine/threonine protein kinase</fullName>
        <ecNumber evidence="2">2.7.11.1</ecNumber>
    </recommendedName>
</protein>
<keyword evidence="7" id="KW-0067">ATP-binding</keyword>
<evidence type="ECO:0000256" key="10">
    <source>
        <dbReference type="ARBA" id="ARBA00047899"/>
    </source>
</evidence>
<gene>
    <name evidence="13" type="ORF">HPP92_025008</name>
</gene>
<keyword evidence="4" id="KW-0808">Transferase</keyword>
<evidence type="ECO:0000256" key="7">
    <source>
        <dbReference type="ARBA" id="ARBA00022840"/>
    </source>
</evidence>
<evidence type="ECO:0000256" key="11">
    <source>
        <dbReference type="ARBA" id="ARBA00048679"/>
    </source>
</evidence>
<dbReference type="AlphaFoldDB" id="A0A835PL21"/>
<dbReference type="EC" id="2.7.11.1" evidence="2"/>
<dbReference type="OrthoDB" id="4062651at2759"/>
<keyword evidence="9" id="KW-0472">Membrane</keyword>
<keyword evidence="5" id="KW-0812">Transmembrane</keyword>
<dbReference type="SMART" id="SM00219">
    <property type="entry name" value="TyrKc"/>
    <property type="match status" value="1"/>
</dbReference>
<accession>A0A835PL21</accession>
<comment type="catalytic activity">
    <reaction evidence="11">
        <text>L-seryl-[protein] + ATP = O-phospho-L-seryl-[protein] + ADP + H(+)</text>
        <dbReference type="Rhea" id="RHEA:17989"/>
        <dbReference type="Rhea" id="RHEA-COMP:9863"/>
        <dbReference type="Rhea" id="RHEA-COMP:11604"/>
        <dbReference type="ChEBI" id="CHEBI:15378"/>
        <dbReference type="ChEBI" id="CHEBI:29999"/>
        <dbReference type="ChEBI" id="CHEBI:30616"/>
        <dbReference type="ChEBI" id="CHEBI:83421"/>
        <dbReference type="ChEBI" id="CHEBI:456216"/>
        <dbReference type="EC" id="2.7.11.1"/>
    </reaction>
</comment>
<dbReference type="EMBL" id="JADCNM010000014">
    <property type="protein sequence ID" value="KAG0453704.1"/>
    <property type="molecule type" value="Genomic_DNA"/>
</dbReference>
<dbReference type="InterPro" id="IPR011009">
    <property type="entry name" value="Kinase-like_dom_sf"/>
</dbReference>
<evidence type="ECO:0000256" key="3">
    <source>
        <dbReference type="ARBA" id="ARBA00022527"/>
    </source>
</evidence>